<evidence type="ECO:0000256" key="5">
    <source>
        <dbReference type="ARBA" id="ARBA00022692"/>
    </source>
</evidence>
<keyword evidence="3" id="KW-1003">Cell membrane</keyword>
<dbReference type="Proteomes" id="UP000052023">
    <property type="component" value="Unassembled WGS sequence"/>
</dbReference>
<protein>
    <recommendedName>
        <fullName evidence="9">TRAP transporter small permease protein</fullName>
    </recommendedName>
</protein>
<evidence type="ECO:0000256" key="8">
    <source>
        <dbReference type="ARBA" id="ARBA00038436"/>
    </source>
</evidence>
<evidence type="ECO:0000256" key="4">
    <source>
        <dbReference type="ARBA" id="ARBA00022519"/>
    </source>
</evidence>
<comment type="function">
    <text evidence="9">Part of the tripartite ATP-independent periplasmic (TRAP) transport system.</text>
</comment>
<dbReference type="Pfam" id="PF04290">
    <property type="entry name" value="DctQ"/>
    <property type="match status" value="1"/>
</dbReference>
<keyword evidence="5 9" id="KW-0812">Transmembrane</keyword>
<dbReference type="AlphaFoldDB" id="A0A0R3N8M0"/>
<dbReference type="GO" id="GO:0022857">
    <property type="term" value="F:transmembrane transporter activity"/>
    <property type="evidence" value="ECO:0007669"/>
    <property type="project" value="UniProtKB-UniRule"/>
</dbReference>
<evidence type="ECO:0000313" key="12">
    <source>
        <dbReference type="EMBL" id="KRR28793.1"/>
    </source>
</evidence>
<reference evidence="11 13" key="1">
    <citation type="submission" date="2014-03" db="EMBL/GenBank/DDBJ databases">
        <title>Bradyrhizobium valentinum sp. nov., isolated from effective nodules of Lupinus mariae-josephae, a lupine endemic of basic-lime soils in Eastern Spain.</title>
        <authorList>
            <person name="Duran D."/>
            <person name="Rey L."/>
            <person name="Navarro A."/>
            <person name="Busquets A."/>
            <person name="Imperial J."/>
            <person name="Ruiz-Argueso T."/>
        </authorList>
    </citation>
    <scope>NUCLEOTIDE SEQUENCE [LARGE SCALE GENOMIC DNA]</scope>
    <source>
        <strain evidence="11 13">Ro19</strain>
    </source>
</reference>
<evidence type="ECO:0000259" key="10">
    <source>
        <dbReference type="Pfam" id="PF04290"/>
    </source>
</evidence>
<feature type="transmembrane region" description="Helical" evidence="9">
    <location>
        <begin position="88"/>
        <end position="111"/>
    </location>
</feature>
<feature type="domain" description="Tripartite ATP-independent periplasmic transporters DctQ component" evidence="10">
    <location>
        <begin position="27"/>
        <end position="159"/>
    </location>
</feature>
<proteinExistence type="inferred from homology"/>
<evidence type="ECO:0000313" key="11">
    <source>
        <dbReference type="EMBL" id="KRR28724.1"/>
    </source>
</evidence>
<sequence>MRKFLFFIDELSTWVGKAFAWLILVLTLGVSYEVFMRYVLRAPTTWAFDISYITYGAMFLMAGAYTLSRNGHVRADVVYRLWSPRTQATMDLVLYILFFLPAIAALMYSGWNYADMSVRFREVSIFSPAGVPVFPLKALIPITGLLLFLQGFAEIIRCVLCIRTGQWPQRLHDVEETESLIIRERQQQQAAAQQSERGAGA</sequence>
<comment type="subunit">
    <text evidence="9">The complex comprises the extracytoplasmic solute receptor protein and the two transmembrane proteins.</text>
</comment>
<keyword evidence="6 9" id="KW-1133">Transmembrane helix</keyword>
<evidence type="ECO:0000313" key="13">
    <source>
        <dbReference type="Proteomes" id="UP000052023"/>
    </source>
</evidence>
<dbReference type="EMBL" id="LLYA01000068">
    <property type="protein sequence ID" value="KRR28724.1"/>
    <property type="molecule type" value="Genomic_DNA"/>
</dbReference>
<dbReference type="OrthoDB" id="9794346at2"/>
<dbReference type="GO" id="GO:0005886">
    <property type="term" value="C:plasma membrane"/>
    <property type="evidence" value="ECO:0007669"/>
    <property type="project" value="UniProtKB-SubCell"/>
</dbReference>
<feature type="transmembrane region" description="Helical" evidence="9">
    <location>
        <begin position="138"/>
        <end position="160"/>
    </location>
</feature>
<evidence type="ECO:0000256" key="6">
    <source>
        <dbReference type="ARBA" id="ARBA00022989"/>
    </source>
</evidence>
<evidence type="ECO:0000256" key="2">
    <source>
        <dbReference type="ARBA" id="ARBA00022448"/>
    </source>
</evidence>
<dbReference type="InterPro" id="IPR007387">
    <property type="entry name" value="TRAP_DctQ"/>
</dbReference>
<organism evidence="11 13">
    <name type="scientific">Bradyrhizobium retamae</name>
    <dbReference type="NCBI Taxonomy" id="1300035"/>
    <lineage>
        <taxon>Bacteria</taxon>
        <taxon>Pseudomonadati</taxon>
        <taxon>Pseudomonadota</taxon>
        <taxon>Alphaproteobacteria</taxon>
        <taxon>Hyphomicrobiales</taxon>
        <taxon>Nitrobacteraceae</taxon>
        <taxon>Bradyrhizobium</taxon>
    </lineage>
</organism>
<comment type="similarity">
    <text evidence="8 9">Belongs to the TRAP transporter small permease family.</text>
</comment>
<evidence type="ECO:0000256" key="1">
    <source>
        <dbReference type="ARBA" id="ARBA00004429"/>
    </source>
</evidence>
<evidence type="ECO:0000256" key="9">
    <source>
        <dbReference type="RuleBase" id="RU369079"/>
    </source>
</evidence>
<comment type="subcellular location">
    <subcellularLocation>
        <location evidence="1 9">Cell inner membrane</location>
        <topology evidence="1 9">Multi-pass membrane protein</topology>
    </subcellularLocation>
</comment>
<feature type="transmembrane region" description="Helical" evidence="9">
    <location>
        <begin position="21"/>
        <end position="40"/>
    </location>
</feature>
<dbReference type="PANTHER" id="PTHR35011:SF4">
    <property type="entry name" value="SLL1102 PROTEIN"/>
    <property type="match status" value="1"/>
</dbReference>
<gene>
    <name evidence="11" type="ORF">CQ13_19435</name>
    <name evidence="12" type="ORF">CQ13_19860</name>
</gene>
<keyword evidence="7 9" id="KW-0472">Membrane</keyword>
<dbReference type="InterPro" id="IPR055348">
    <property type="entry name" value="DctQ"/>
</dbReference>
<feature type="transmembrane region" description="Helical" evidence="9">
    <location>
        <begin position="46"/>
        <end position="67"/>
    </location>
</feature>
<evidence type="ECO:0000256" key="7">
    <source>
        <dbReference type="ARBA" id="ARBA00023136"/>
    </source>
</evidence>
<keyword evidence="2 9" id="KW-0813">Transport</keyword>
<dbReference type="EMBL" id="LLYA01000068">
    <property type="protein sequence ID" value="KRR28793.1"/>
    <property type="molecule type" value="Genomic_DNA"/>
</dbReference>
<keyword evidence="4 9" id="KW-0997">Cell inner membrane</keyword>
<keyword evidence="13" id="KW-1185">Reference proteome</keyword>
<evidence type="ECO:0000256" key="3">
    <source>
        <dbReference type="ARBA" id="ARBA00022475"/>
    </source>
</evidence>
<dbReference type="PANTHER" id="PTHR35011">
    <property type="entry name" value="2,3-DIKETO-L-GULONATE TRAP TRANSPORTER SMALL PERMEASE PROTEIN YIAM"/>
    <property type="match status" value="1"/>
</dbReference>
<dbReference type="RefSeq" id="WP_057842703.1">
    <property type="nucleotide sequence ID" value="NZ_LLYA01000068.1"/>
</dbReference>
<accession>A0A0R3N8M0</accession>
<comment type="caution">
    <text evidence="11">The sequence shown here is derived from an EMBL/GenBank/DDBJ whole genome shotgun (WGS) entry which is preliminary data.</text>
</comment>
<name>A0A0R3N8M0_9BRAD</name>